<dbReference type="Proteomes" id="UP000708576">
    <property type="component" value="Unassembled WGS sequence"/>
</dbReference>
<dbReference type="InterPro" id="IPR025584">
    <property type="entry name" value="Cthe_2159"/>
</dbReference>
<evidence type="ECO:0000313" key="2">
    <source>
        <dbReference type="EMBL" id="MBS2098896.1"/>
    </source>
</evidence>
<keyword evidence="1" id="KW-0732">Signal</keyword>
<accession>A0ABS5JWP7</accession>
<evidence type="ECO:0000256" key="1">
    <source>
        <dbReference type="SAM" id="SignalP"/>
    </source>
</evidence>
<evidence type="ECO:0000313" key="3">
    <source>
        <dbReference type="Proteomes" id="UP000708576"/>
    </source>
</evidence>
<organism evidence="2 3">
    <name type="scientific">Carboxylicivirga linearis</name>
    <dbReference type="NCBI Taxonomy" id="1628157"/>
    <lineage>
        <taxon>Bacteria</taxon>
        <taxon>Pseudomonadati</taxon>
        <taxon>Bacteroidota</taxon>
        <taxon>Bacteroidia</taxon>
        <taxon>Marinilabiliales</taxon>
        <taxon>Marinilabiliaceae</taxon>
        <taxon>Carboxylicivirga</taxon>
    </lineage>
</organism>
<sequence length="572" mass="59055">MKKLIFYTLMLLAFSAVQYSCDRSSDIDIADDDDTASGDSHDDDIDYNWDESNGTLIALEETYIHVEGSGVSVSGTVATIDSGGYYTVSGTLNDGQLRVNSTDSESVHIQLDGASITCSNNAAIYIEQSEKTVIMLADDTSNSITDGSTYGNEEDANAALFSKSDLTLYGNGTLIVNANYNDGITSKDGLIISSGNYTITAVDDAIRGKDYLIIKDGIFDITAGGDGFKSDNEDAGTGYIEIDYCECNIVSDGDGIQAYSNLTITEGYYTIECADGSSGYLANDASAKALKAGSTIQIDGGTFVINTPDDAIHSDDALIINGGTAEIAAGDDAIHADNSIEINDGYYTISKCYEGIESNSIVFNGGSAILHSSDDGVNASDGSGGMSSGNSTLEINGGFIAVYASGDGIDVNGSASMTDGTVLVHGPISNGNGALDYDRSFNISGGILVAAGSSGMAELPSTSSSQPSIMINFTSSNTANTIFSLQTSNGDEIVTFSPAKTYQSIVISSPDLSIGTSYIAYLNGSYSGTENEGLYTNGTYTAGSQYTTFTTSSITTQIGSSGGGPGGGGPRG</sequence>
<gene>
    <name evidence="2" type="ORF">KEM10_11450</name>
</gene>
<dbReference type="EMBL" id="JAGUCO010000007">
    <property type="protein sequence ID" value="MBS2098896.1"/>
    <property type="molecule type" value="Genomic_DNA"/>
</dbReference>
<keyword evidence="3" id="KW-1185">Reference proteome</keyword>
<protein>
    <submittedName>
        <fullName evidence="2">Carbohydrate-binding domain-containing protein</fullName>
    </submittedName>
</protein>
<proteinExistence type="predicted"/>
<feature type="chain" id="PRO_5045678403" evidence="1">
    <location>
        <begin position="20"/>
        <end position="572"/>
    </location>
</feature>
<name>A0ABS5JWP7_9BACT</name>
<dbReference type="Pfam" id="PF14262">
    <property type="entry name" value="Cthe_2159"/>
    <property type="match status" value="1"/>
</dbReference>
<reference evidence="2 3" key="1">
    <citation type="journal article" date="2015" name="Int. J. Syst. Evol. Microbiol.">
        <title>Carboxylicivirga linearis sp. nov., isolated from a sea cucumber culture pond.</title>
        <authorList>
            <person name="Wang F.Q."/>
            <person name="Zhou Y.X."/>
            <person name="Lin X.Z."/>
            <person name="Chen G.J."/>
            <person name="Du Z.J."/>
        </authorList>
    </citation>
    <scope>NUCLEOTIDE SEQUENCE [LARGE SCALE GENOMIC DNA]</scope>
    <source>
        <strain evidence="2 3">FB218</strain>
    </source>
</reference>
<feature type="signal peptide" evidence="1">
    <location>
        <begin position="1"/>
        <end position="19"/>
    </location>
</feature>
<comment type="caution">
    <text evidence="2">The sequence shown here is derived from an EMBL/GenBank/DDBJ whole genome shotgun (WGS) entry which is preliminary data.</text>
</comment>
<dbReference type="RefSeq" id="WP_212216140.1">
    <property type="nucleotide sequence ID" value="NZ_JAGUCO010000007.1"/>
</dbReference>